<comment type="caution">
    <text evidence="5">The sequence shown here is derived from an EMBL/GenBank/DDBJ whole genome shotgun (WGS) entry which is preliminary data.</text>
</comment>
<evidence type="ECO:0000256" key="2">
    <source>
        <dbReference type="ARBA" id="ARBA00022737"/>
    </source>
</evidence>
<reference evidence="5" key="1">
    <citation type="submission" date="2021-02" db="EMBL/GenBank/DDBJ databases">
        <authorList>
            <person name="Nowell W R."/>
        </authorList>
    </citation>
    <scope>NUCLEOTIDE SEQUENCE</scope>
</reference>
<evidence type="ECO:0000256" key="1">
    <source>
        <dbReference type="ARBA" id="ARBA00022670"/>
    </source>
</evidence>
<evidence type="ECO:0000256" key="3">
    <source>
        <dbReference type="ARBA" id="ARBA00022801"/>
    </source>
</evidence>
<dbReference type="EMBL" id="CAJOBB010000342">
    <property type="protein sequence ID" value="CAF3656143.1"/>
    <property type="molecule type" value="Genomic_DNA"/>
</dbReference>
<sequence>MNDKSSKGFADWPFLVVHLWGETPHGTWTLKVNNKGSGSVRLISWHLAIYGTQDYPTADSTTTQASRYTCSCQCPRGSNSGYAYSTVNSLAGCVNACKAVSSNPCISSNTYACLGTDCAYSDSYTSTTTQASRYMCTCECPRGASSGYAYSTVNSAAGCVDACKAVLPNRCLSKNTYACLGTNCAYSDSYNFKIPEMLQTLQKMLAQNVLTYDNGDRYQGQIKGGKKHGRGTFTWANGEKYIGDWVNDIRAGQGTYTWPIGNRYEGGFKDNKMHGRGTHTWLNGNKYIGDWVNNIRTGHGTFMWPNGNKYIGDWVNNNMQGQGKMRYSNGTINEGLWRDGMYTSN</sequence>
<dbReference type="PROSITE" id="PS51829">
    <property type="entry name" value="P_HOMO_B"/>
    <property type="match status" value="1"/>
</dbReference>
<dbReference type="Pfam" id="PF01483">
    <property type="entry name" value="P_proprotein"/>
    <property type="match status" value="1"/>
</dbReference>
<dbReference type="InterPro" id="IPR002884">
    <property type="entry name" value="P_dom"/>
</dbReference>
<dbReference type="Gene3D" id="2.60.120.260">
    <property type="entry name" value="Galactose-binding domain-like"/>
    <property type="match status" value="1"/>
</dbReference>
<dbReference type="FunFam" id="2.20.110.10:FF:000002">
    <property type="entry name" value="Phosphatidylinositol 4-phosphate 5-kinase 8"/>
    <property type="match status" value="1"/>
</dbReference>
<gene>
    <name evidence="5" type="ORF">KXQ929_LOCUS8035</name>
</gene>
<organism evidence="5 6">
    <name type="scientific">Adineta steineri</name>
    <dbReference type="NCBI Taxonomy" id="433720"/>
    <lineage>
        <taxon>Eukaryota</taxon>
        <taxon>Metazoa</taxon>
        <taxon>Spiralia</taxon>
        <taxon>Gnathifera</taxon>
        <taxon>Rotifera</taxon>
        <taxon>Eurotatoria</taxon>
        <taxon>Bdelloidea</taxon>
        <taxon>Adinetida</taxon>
        <taxon>Adinetidae</taxon>
        <taxon>Adineta</taxon>
    </lineage>
</organism>
<keyword evidence="3" id="KW-0378">Hydrolase</keyword>
<dbReference type="PANTHER" id="PTHR43215:SF14">
    <property type="entry name" value="RADIAL SPOKE HEAD 1 HOMOLOG"/>
    <property type="match status" value="1"/>
</dbReference>
<evidence type="ECO:0000313" key="5">
    <source>
        <dbReference type="EMBL" id="CAF3656143.1"/>
    </source>
</evidence>
<dbReference type="Proteomes" id="UP000663868">
    <property type="component" value="Unassembled WGS sequence"/>
</dbReference>
<dbReference type="SUPFAM" id="SSF82185">
    <property type="entry name" value="Histone H3 K4-specific methyltransferase SET7/9 N-terminal domain"/>
    <property type="match status" value="1"/>
</dbReference>
<dbReference type="InterPro" id="IPR008979">
    <property type="entry name" value="Galactose-bd-like_sf"/>
</dbReference>
<dbReference type="AlphaFoldDB" id="A0A818RUV7"/>
<accession>A0A818RUV7</accession>
<dbReference type="Pfam" id="PF02493">
    <property type="entry name" value="MORN"/>
    <property type="match status" value="5"/>
</dbReference>
<feature type="domain" description="P/Homo B" evidence="4">
    <location>
        <begin position="1"/>
        <end position="55"/>
    </location>
</feature>
<dbReference type="SUPFAM" id="SSF49785">
    <property type="entry name" value="Galactose-binding domain-like"/>
    <property type="match status" value="1"/>
</dbReference>
<dbReference type="GO" id="GO:0006508">
    <property type="term" value="P:proteolysis"/>
    <property type="evidence" value="ECO:0007669"/>
    <property type="project" value="UniProtKB-KW"/>
</dbReference>
<dbReference type="GO" id="GO:0005829">
    <property type="term" value="C:cytosol"/>
    <property type="evidence" value="ECO:0007669"/>
    <property type="project" value="TreeGrafter"/>
</dbReference>
<dbReference type="GO" id="GO:0004252">
    <property type="term" value="F:serine-type endopeptidase activity"/>
    <property type="evidence" value="ECO:0007669"/>
    <property type="project" value="InterPro"/>
</dbReference>
<evidence type="ECO:0000259" key="4">
    <source>
        <dbReference type="PROSITE" id="PS51829"/>
    </source>
</evidence>
<dbReference type="PANTHER" id="PTHR43215">
    <property type="entry name" value="RADIAL SPOKE HEAD 1 HOMOLOG"/>
    <property type="match status" value="1"/>
</dbReference>
<evidence type="ECO:0000313" key="6">
    <source>
        <dbReference type="Proteomes" id="UP000663868"/>
    </source>
</evidence>
<protein>
    <recommendedName>
        <fullName evidence="4">P/Homo B domain-containing protein</fullName>
    </recommendedName>
</protein>
<dbReference type="Gene3D" id="2.20.110.10">
    <property type="entry name" value="Histone H3 K4-specific methyltransferase SET7/9 N-terminal domain"/>
    <property type="match status" value="3"/>
</dbReference>
<name>A0A818RUV7_9BILA</name>
<proteinExistence type="predicted"/>
<keyword evidence="2" id="KW-0677">Repeat</keyword>
<dbReference type="SMART" id="SM00698">
    <property type="entry name" value="MORN"/>
    <property type="match status" value="5"/>
</dbReference>
<dbReference type="InterPro" id="IPR003409">
    <property type="entry name" value="MORN"/>
</dbReference>
<keyword evidence="1" id="KW-0645">Protease</keyword>